<dbReference type="GO" id="GO:0016540">
    <property type="term" value="P:protein autoprocessing"/>
    <property type="evidence" value="ECO:0007669"/>
    <property type="project" value="InterPro"/>
</dbReference>
<dbReference type="Gene3D" id="3.30.1380.10">
    <property type="match status" value="1"/>
</dbReference>
<dbReference type="GO" id="GO:0005789">
    <property type="term" value="C:endoplasmic reticulum membrane"/>
    <property type="evidence" value="ECO:0007669"/>
    <property type="project" value="UniProtKB-SubCell"/>
</dbReference>
<comment type="subcellular location">
    <molecule>Protein hedgehog N-product</molecule>
    <subcellularLocation>
        <location evidence="15">Cell membrane</location>
        <topology evidence="15">Lipid-anchor</topology>
    </subcellularLocation>
</comment>
<feature type="compositionally biased region" description="Basic and acidic residues" evidence="16">
    <location>
        <begin position="64"/>
        <end position="75"/>
    </location>
</feature>
<evidence type="ECO:0000256" key="15">
    <source>
        <dbReference type="RuleBase" id="RU280812"/>
    </source>
</evidence>
<dbReference type="InterPro" id="IPR003587">
    <property type="entry name" value="Hint_dom_N"/>
</dbReference>
<evidence type="ECO:0000256" key="3">
    <source>
        <dbReference type="ARBA" id="ARBA00022475"/>
    </source>
</evidence>
<proteinExistence type="inferred from homology"/>
<feature type="signal peptide" evidence="17">
    <location>
        <begin position="1"/>
        <end position="24"/>
    </location>
</feature>
<keyword evidence="11 15" id="KW-0472">Membrane</keyword>
<comment type="subcellular location">
    <molecule>Sonic hedgehog protein</molecule>
    <subcellularLocation>
        <location evidence="15">Endoplasmic reticulum membrane</location>
    </subcellularLocation>
    <subcellularLocation>
        <location evidence="15">Golgi apparatus membrane</location>
    </subcellularLocation>
</comment>
<dbReference type="GO" id="GO:0016740">
    <property type="term" value="F:transferase activity"/>
    <property type="evidence" value="ECO:0007669"/>
    <property type="project" value="UniProtKB-KW"/>
</dbReference>
<evidence type="ECO:0000256" key="14">
    <source>
        <dbReference type="ARBA" id="ARBA00048589"/>
    </source>
</evidence>
<organism evidence="20 21">
    <name type="scientific">Patiria miniata</name>
    <name type="common">Bat star</name>
    <name type="synonym">Asterina miniata</name>
    <dbReference type="NCBI Taxonomy" id="46514"/>
    <lineage>
        <taxon>Eukaryota</taxon>
        <taxon>Metazoa</taxon>
        <taxon>Echinodermata</taxon>
        <taxon>Eleutherozoa</taxon>
        <taxon>Asterozoa</taxon>
        <taxon>Asteroidea</taxon>
        <taxon>Valvatacea</taxon>
        <taxon>Valvatida</taxon>
        <taxon>Asterinidae</taxon>
        <taxon>Patiria</taxon>
    </lineage>
</organism>
<dbReference type="GO" id="GO:0005509">
    <property type="term" value="F:calcium ion binding"/>
    <property type="evidence" value="ECO:0007669"/>
    <property type="project" value="TreeGrafter"/>
</dbReference>
<feature type="domain" description="Hint" evidence="18">
    <location>
        <begin position="310"/>
        <end position="354"/>
    </location>
</feature>
<dbReference type="PROSITE" id="PS50817">
    <property type="entry name" value="INTEIN_N_TER"/>
    <property type="match status" value="1"/>
</dbReference>
<comment type="function">
    <molecule>Protein hedgehog</molecule>
    <text evidence="15">The C-terminal part of the hedgehog protein precursor displays an autoproteolysis activity that results in the cleavage of the full-length protein into two parts (N-product and C-product). In addition, the C-terminal part displays a cholesterol transferase activity that results by the covalent attachment of a cholesterol moiety to the C-terminal of the newly generated N-product.</text>
</comment>
<keyword evidence="10" id="KW-0106">Calcium</keyword>
<keyword evidence="8 15" id="KW-0378">Hydrolase</keyword>
<dbReference type="GO" id="GO:0007267">
    <property type="term" value="P:cell-cell signaling"/>
    <property type="evidence" value="ECO:0007669"/>
    <property type="project" value="InterPro"/>
</dbReference>
<evidence type="ECO:0000313" key="20">
    <source>
        <dbReference type="EnsemblMetazoa" id="XP_038058306.1"/>
    </source>
</evidence>
<feature type="compositionally biased region" description="Polar residues" evidence="16">
    <location>
        <begin position="26"/>
        <end position="57"/>
    </location>
</feature>
<feature type="domain" description="Hint" evidence="19">
    <location>
        <begin position="197"/>
        <end position="304"/>
    </location>
</feature>
<evidence type="ECO:0000256" key="7">
    <source>
        <dbReference type="ARBA" id="ARBA00022729"/>
    </source>
</evidence>
<dbReference type="RefSeq" id="XP_038058306.1">
    <property type="nucleotide sequence ID" value="XM_038202378.1"/>
</dbReference>
<dbReference type="GO" id="GO:0007224">
    <property type="term" value="P:smoothened signaling pathway"/>
    <property type="evidence" value="ECO:0007669"/>
    <property type="project" value="TreeGrafter"/>
</dbReference>
<evidence type="ECO:0000313" key="21">
    <source>
        <dbReference type="Proteomes" id="UP000887568"/>
    </source>
</evidence>
<evidence type="ECO:0000256" key="16">
    <source>
        <dbReference type="SAM" id="MobiDB-lite"/>
    </source>
</evidence>
<sequence length="415" mass="45917">MQGVCKLLLTVSFACLLLGSTTRACTGRASQQSKGPRQSTPLTLRQRVPNVSENTLGASGPPDGRIHRDNPKFDELLPPNNNADILYKDEEGTGADRRMSKRCKDKLNSLAISVMNQWPGILLRVTEAWDEDGHHDENSLHYEGRAVDITTSDKDRTKYGMLARLAVEAGFDWVSFESKTWVHCSVKSDSSEAAKSGGCFPADSLVTLRNGETRTMADLRIGDKVKVVDKSSGLVTFSDVITFLDRDPSKDTLYRVIQTDRPGYTATLTPQHVLYVSDTNSSFTDSRAMFASDVHTGQYLYTTVHDHDRETRLVPARVTGVSTVRKPGAVAPLTYHGTLVVDGVAASNYAVLDVDWVAHGVFAPLRWWHSIRQYLGAPAQTGLPTSDQIHWYPAFVYRITEPIVGSWYHADTIDV</sequence>
<dbReference type="FunFam" id="3.30.1380.10:FF:000001">
    <property type="entry name" value="Indian hedgehog"/>
    <property type="match status" value="1"/>
</dbReference>
<evidence type="ECO:0000256" key="12">
    <source>
        <dbReference type="ARBA" id="ARBA00023139"/>
    </source>
</evidence>
<evidence type="ECO:0000256" key="5">
    <source>
        <dbReference type="ARBA" id="ARBA00022679"/>
    </source>
</evidence>
<dbReference type="GO" id="GO:0048731">
    <property type="term" value="P:system development"/>
    <property type="evidence" value="ECO:0007669"/>
    <property type="project" value="UniProtKB-ARBA"/>
</dbReference>
<reference evidence="20" key="1">
    <citation type="submission" date="2022-11" db="UniProtKB">
        <authorList>
            <consortium name="EnsemblMetazoa"/>
        </authorList>
    </citation>
    <scope>IDENTIFICATION</scope>
</reference>
<dbReference type="EnsemblMetazoa" id="XM_038202378.1">
    <property type="protein sequence ID" value="XP_038058306.1"/>
    <property type="gene ID" value="LOC119729696"/>
</dbReference>
<dbReference type="PRINTS" id="PR00632">
    <property type="entry name" value="SONICHHOG"/>
</dbReference>
<dbReference type="GO" id="GO:0001708">
    <property type="term" value="P:cell fate specification"/>
    <property type="evidence" value="ECO:0007669"/>
    <property type="project" value="TreeGrafter"/>
</dbReference>
<dbReference type="GO" id="GO:0005113">
    <property type="term" value="F:patched binding"/>
    <property type="evidence" value="ECO:0007669"/>
    <property type="project" value="TreeGrafter"/>
</dbReference>
<keyword evidence="21" id="KW-1185">Reference proteome</keyword>
<keyword evidence="12" id="KW-0564">Palmitate</keyword>
<dbReference type="CDD" id="cd00081">
    <property type="entry name" value="Hint"/>
    <property type="match status" value="1"/>
</dbReference>
<dbReference type="InterPro" id="IPR000320">
    <property type="entry name" value="Hedgehog_signalling_dom"/>
</dbReference>
<dbReference type="OrthoDB" id="5212at2759"/>
<dbReference type="SUPFAM" id="SSF51294">
    <property type="entry name" value="Hedgehog/intein (Hint) domain"/>
    <property type="match status" value="1"/>
</dbReference>
<dbReference type="InterPro" id="IPR036844">
    <property type="entry name" value="Hint_dom_sf"/>
</dbReference>
<dbReference type="PANTHER" id="PTHR11889">
    <property type="entry name" value="HEDGEHOG"/>
    <property type="match status" value="1"/>
</dbReference>
<evidence type="ECO:0000256" key="8">
    <source>
        <dbReference type="ARBA" id="ARBA00022801"/>
    </source>
</evidence>
<dbReference type="PANTHER" id="PTHR11889:SF31">
    <property type="entry name" value="PROTEIN HEDGEHOG"/>
    <property type="match status" value="1"/>
</dbReference>
<keyword evidence="2 15" id="KW-0217">Developmental protein</keyword>
<dbReference type="GeneID" id="119729696"/>
<evidence type="ECO:0000256" key="10">
    <source>
        <dbReference type="ARBA" id="ARBA00022837"/>
    </source>
</evidence>
<protein>
    <recommendedName>
        <fullName evidence="15">Hedgehog protein</fullName>
    </recommendedName>
</protein>
<evidence type="ECO:0000259" key="18">
    <source>
        <dbReference type="SMART" id="SM00305"/>
    </source>
</evidence>
<dbReference type="GO" id="GO:0010468">
    <property type="term" value="P:regulation of gene expression"/>
    <property type="evidence" value="ECO:0007669"/>
    <property type="project" value="TreeGrafter"/>
</dbReference>
<evidence type="ECO:0000256" key="1">
    <source>
        <dbReference type="ARBA" id="ARBA00010649"/>
    </source>
</evidence>
<dbReference type="Pfam" id="PF01085">
    <property type="entry name" value="HH_signal"/>
    <property type="match status" value="1"/>
</dbReference>
<keyword evidence="15" id="KW-0333">Golgi apparatus</keyword>
<dbReference type="InterPro" id="IPR001767">
    <property type="entry name" value="Hedgehog_Hint"/>
</dbReference>
<comment type="similarity">
    <text evidence="1 15">Belongs to the hedgehog family.</text>
</comment>
<keyword evidence="9 15" id="KW-0068">Autocatalytic cleavage</keyword>
<feature type="chain" id="PRO_5037482008" description="Hedgehog protein" evidence="17">
    <location>
        <begin position="25"/>
        <end position="415"/>
    </location>
</feature>
<dbReference type="GO" id="GO:0016539">
    <property type="term" value="P:intein-mediated protein splicing"/>
    <property type="evidence" value="ECO:0007669"/>
    <property type="project" value="InterPro"/>
</dbReference>
<evidence type="ECO:0000259" key="19">
    <source>
        <dbReference type="SMART" id="SM00306"/>
    </source>
</evidence>
<evidence type="ECO:0000256" key="11">
    <source>
        <dbReference type="ARBA" id="ARBA00023136"/>
    </source>
</evidence>
<dbReference type="AlphaFoldDB" id="A0A914A4J7"/>
<comment type="function">
    <molecule>Protein hedgehog N-product</molecule>
    <text evidence="15">The dually lipidated hedgehog protein N-product is a morphogen which is essential for a variety of patterning events during development.</text>
</comment>
<accession>A0A914A4J7</accession>
<dbReference type="GO" id="GO:0000139">
    <property type="term" value="C:Golgi membrane"/>
    <property type="evidence" value="ECO:0007669"/>
    <property type="project" value="UniProtKB-SubCell"/>
</dbReference>
<dbReference type="InterPro" id="IPR001657">
    <property type="entry name" value="Hedgehog"/>
</dbReference>
<dbReference type="Proteomes" id="UP000887568">
    <property type="component" value="Unplaced"/>
</dbReference>
<evidence type="ECO:0000256" key="9">
    <source>
        <dbReference type="ARBA" id="ARBA00022813"/>
    </source>
</evidence>
<evidence type="ECO:0000256" key="2">
    <source>
        <dbReference type="ARBA" id="ARBA00022473"/>
    </source>
</evidence>
<keyword evidence="4 15" id="KW-0645">Protease</keyword>
<keyword evidence="5" id="KW-0808">Transferase</keyword>
<name>A0A914A4J7_PATMI</name>
<keyword evidence="3 15" id="KW-1003">Cell membrane</keyword>
<evidence type="ECO:0000256" key="4">
    <source>
        <dbReference type="ARBA" id="ARBA00022670"/>
    </source>
</evidence>
<evidence type="ECO:0000256" key="13">
    <source>
        <dbReference type="ARBA" id="ARBA00023288"/>
    </source>
</evidence>
<evidence type="ECO:0000256" key="17">
    <source>
        <dbReference type="SAM" id="SignalP"/>
    </source>
</evidence>
<feature type="compositionally biased region" description="Basic and acidic residues" evidence="16">
    <location>
        <begin position="86"/>
        <end position="98"/>
    </location>
</feature>
<dbReference type="SUPFAM" id="SSF55166">
    <property type="entry name" value="Hedgehog/DD-peptidase"/>
    <property type="match status" value="1"/>
</dbReference>
<dbReference type="InterPro" id="IPR050387">
    <property type="entry name" value="Hedgehog_Signaling"/>
</dbReference>
<dbReference type="InterPro" id="IPR009045">
    <property type="entry name" value="Zn_M74/Hedgehog-like"/>
</dbReference>
<dbReference type="InterPro" id="IPR003586">
    <property type="entry name" value="Hint_dom_C"/>
</dbReference>
<keyword evidence="15" id="KW-0256">Endoplasmic reticulum</keyword>
<dbReference type="InterPro" id="IPR006141">
    <property type="entry name" value="Intein_N"/>
</dbReference>
<comment type="catalytic activity">
    <reaction evidence="14">
        <text>glycyl-L-cysteinyl-[protein] + cholesterol + H(+) = [protein]-C-terminal glycyl cholesterol ester + N-terminal L-cysteinyl-[protein]</text>
        <dbReference type="Rhea" id="RHEA:59504"/>
        <dbReference type="Rhea" id="RHEA-COMP:12707"/>
        <dbReference type="Rhea" id="RHEA-COMP:15369"/>
        <dbReference type="Rhea" id="RHEA-COMP:15374"/>
        <dbReference type="ChEBI" id="CHEBI:15378"/>
        <dbReference type="ChEBI" id="CHEBI:16113"/>
        <dbReference type="ChEBI" id="CHEBI:65250"/>
        <dbReference type="ChEBI" id="CHEBI:143135"/>
        <dbReference type="ChEBI" id="CHEBI:143140"/>
    </reaction>
    <physiologicalReaction direction="left-to-right" evidence="14">
        <dbReference type="Rhea" id="RHEA:59505"/>
    </physiologicalReaction>
</comment>
<dbReference type="SMART" id="SM00305">
    <property type="entry name" value="HintC"/>
    <property type="match status" value="1"/>
</dbReference>
<dbReference type="Gene3D" id="2.170.16.10">
    <property type="entry name" value="Hedgehog/Intein (Hint) domain"/>
    <property type="match status" value="1"/>
</dbReference>
<dbReference type="FunFam" id="2.170.16.10:FF:000001">
    <property type="entry name" value="Indian hedgehog"/>
    <property type="match status" value="1"/>
</dbReference>
<dbReference type="GO" id="GO:0005886">
    <property type="term" value="C:plasma membrane"/>
    <property type="evidence" value="ECO:0007669"/>
    <property type="project" value="UniProtKB-SubCell"/>
</dbReference>
<dbReference type="SMART" id="SM00306">
    <property type="entry name" value="HintN"/>
    <property type="match status" value="1"/>
</dbReference>
<feature type="region of interest" description="Disordered" evidence="16">
    <location>
        <begin position="26"/>
        <end position="100"/>
    </location>
</feature>
<evidence type="ECO:0000256" key="6">
    <source>
        <dbReference type="ARBA" id="ARBA00022723"/>
    </source>
</evidence>
<dbReference type="GO" id="GO:0005615">
    <property type="term" value="C:extracellular space"/>
    <property type="evidence" value="ECO:0007669"/>
    <property type="project" value="TreeGrafter"/>
</dbReference>
<keyword evidence="6" id="KW-0479">Metal-binding</keyword>
<dbReference type="GO" id="GO:0008233">
    <property type="term" value="F:peptidase activity"/>
    <property type="evidence" value="ECO:0007669"/>
    <property type="project" value="UniProtKB-UniRule"/>
</dbReference>
<dbReference type="Pfam" id="PF01079">
    <property type="entry name" value="Hint"/>
    <property type="match status" value="1"/>
</dbReference>
<dbReference type="OMA" id="APAVRGC"/>
<keyword evidence="7 15" id="KW-0732">Signal</keyword>
<keyword evidence="13" id="KW-0449">Lipoprotein</keyword>